<dbReference type="EMBL" id="CP058529">
    <property type="protein sequence ID" value="QLG28159.1"/>
    <property type="molecule type" value="Genomic_DNA"/>
</dbReference>
<dbReference type="GO" id="GO:0003677">
    <property type="term" value="F:DNA binding"/>
    <property type="evidence" value="ECO:0007669"/>
    <property type="project" value="UniProtKB-KW"/>
</dbReference>
<keyword evidence="6" id="KW-1185">Reference proteome</keyword>
<dbReference type="PANTHER" id="PTHR43140">
    <property type="entry name" value="TYPE-1 RESTRICTION ENZYME ECOKI SPECIFICITY PROTEIN"/>
    <property type="match status" value="1"/>
</dbReference>
<dbReference type="GeneID" id="56029494"/>
<gene>
    <name evidence="5" type="ORF">HUG10_11635</name>
</gene>
<evidence type="ECO:0000259" key="4">
    <source>
        <dbReference type="Pfam" id="PF01420"/>
    </source>
</evidence>
<accession>A0A7D5K8C4</accession>
<dbReference type="Proteomes" id="UP000509750">
    <property type="component" value="Chromosome"/>
</dbReference>
<dbReference type="GO" id="GO:0009307">
    <property type="term" value="P:DNA restriction-modification system"/>
    <property type="evidence" value="ECO:0007669"/>
    <property type="project" value="UniProtKB-KW"/>
</dbReference>
<keyword evidence="5" id="KW-0378">Hydrolase</keyword>
<dbReference type="InterPro" id="IPR000055">
    <property type="entry name" value="Restrct_endonuc_typeI_TRD"/>
</dbReference>
<evidence type="ECO:0000313" key="5">
    <source>
        <dbReference type="EMBL" id="QLG28159.1"/>
    </source>
</evidence>
<dbReference type="PANTHER" id="PTHR43140:SF1">
    <property type="entry name" value="TYPE I RESTRICTION ENZYME ECOKI SPECIFICITY SUBUNIT"/>
    <property type="match status" value="1"/>
</dbReference>
<dbReference type="InterPro" id="IPR044946">
    <property type="entry name" value="Restrct_endonuc_typeI_TRD_sf"/>
</dbReference>
<dbReference type="OrthoDB" id="214860at2157"/>
<keyword evidence="5" id="KW-0255">Endonuclease</keyword>
<organism evidence="5 6">
    <name type="scientific">Halorarum halophilum</name>
    <dbReference type="NCBI Taxonomy" id="2743090"/>
    <lineage>
        <taxon>Archaea</taxon>
        <taxon>Methanobacteriati</taxon>
        <taxon>Methanobacteriota</taxon>
        <taxon>Stenosarchaea group</taxon>
        <taxon>Halobacteria</taxon>
        <taxon>Halobacteriales</taxon>
        <taxon>Haloferacaceae</taxon>
        <taxon>Halorarum</taxon>
    </lineage>
</organism>
<proteinExistence type="inferred from homology"/>
<dbReference type="CDD" id="cd17524">
    <property type="entry name" value="RMtype1_S_EcoUTORF5051P-TRD2-CR2_like"/>
    <property type="match status" value="1"/>
</dbReference>
<dbReference type="AlphaFoldDB" id="A0A7D5K8C4"/>
<protein>
    <submittedName>
        <fullName evidence="5">Restriction endonuclease subunit S</fullName>
    </submittedName>
</protein>
<dbReference type="CDD" id="cd17267">
    <property type="entry name" value="RMtype1_S_EcoAO83I-TRD1-CR1_like"/>
    <property type="match status" value="1"/>
</dbReference>
<feature type="domain" description="Type I restriction modification DNA specificity" evidence="4">
    <location>
        <begin position="7"/>
        <end position="160"/>
    </location>
</feature>
<reference evidence="5 6" key="1">
    <citation type="submission" date="2020-07" db="EMBL/GenBank/DDBJ databases">
        <title>Gai3-2, isolated from salt lake.</title>
        <authorList>
            <person name="Cui H."/>
            <person name="Shi X."/>
        </authorList>
    </citation>
    <scope>NUCLEOTIDE SEQUENCE [LARGE SCALE GENOMIC DNA]</scope>
    <source>
        <strain evidence="5 6">Gai3-2</strain>
    </source>
</reference>
<dbReference type="RefSeq" id="WP_179169734.1">
    <property type="nucleotide sequence ID" value="NZ_CP058529.1"/>
</dbReference>
<dbReference type="InterPro" id="IPR051212">
    <property type="entry name" value="Type-I_RE_S_subunit"/>
</dbReference>
<dbReference type="GO" id="GO:0004519">
    <property type="term" value="F:endonuclease activity"/>
    <property type="evidence" value="ECO:0007669"/>
    <property type="project" value="UniProtKB-KW"/>
</dbReference>
<evidence type="ECO:0000256" key="3">
    <source>
        <dbReference type="ARBA" id="ARBA00023125"/>
    </source>
</evidence>
<sequence>MNEERLPKCWEIKAVGDVCEITYGDGLPKRDRNGGDVPVYGSGGVNGYHDEALYEQPAVILGRKGSIDKVWFVTEPFWAIDTTFYTDVYENEAIPRYLYYFFEYLDLERYDTSSAVPSLRKGDLQEISIPIPPISEQKRIVQKLDYLFSLVKESSDEIERANTICEQLESTIFLSGVKSSNATKVNSGDVIEDSQYGISEAMNEDGQGYPILRMGNYDEKGSMDYSDLKHIELTDSEFEKYSLREGDVLFNRTNSKELVGKTAIYDGGLENAVFASYLIRIYLDKERILPEFYVRYMNSTLGRSEINEKSKQAVSQANINTGEINSMSILLPSIEKQQKIISKIHSLESTIRKIDVDIKTSRKILDRFPKSLLKDAFNGEMSYSIPSTVEEDINSSGQASLGEF</sequence>
<keyword evidence="5" id="KW-0540">Nuclease</keyword>
<dbReference type="Gene3D" id="3.90.220.20">
    <property type="entry name" value="DNA methylase specificity domains"/>
    <property type="match status" value="2"/>
</dbReference>
<evidence type="ECO:0000256" key="1">
    <source>
        <dbReference type="ARBA" id="ARBA00010923"/>
    </source>
</evidence>
<dbReference type="Pfam" id="PF01420">
    <property type="entry name" value="Methylase_S"/>
    <property type="match status" value="2"/>
</dbReference>
<dbReference type="SUPFAM" id="SSF116734">
    <property type="entry name" value="DNA methylase specificity domain"/>
    <property type="match status" value="2"/>
</dbReference>
<dbReference type="KEGG" id="halg:HUG10_11635"/>
<feature type="domain" description="Type I restriction modification DNA specificity" evidence="4">
    <location>
        <begin position="202"/>
        <end position="351"/>
    </location>
</feature>
<keyword evidence="2" id="KW-0680">Restriction system</keyword>
<name>A0A7D5K8C4_9EURY</name>
<comment type="similarity">
    <text evidence="1">Belongs to the type-I restriction system S methylase family.</text>
</comment>
<evidence type="ECO:0000256" key="2">
    <source>
        <dbReference type="ARBA" id="ARBA00022747"/>
    </source>
</evidence>
<keyword evidence="3" id="KW-0238">DNA-binding</keyword>
<evidence type="ECO:0000313" key="6">
    <source>
        <dbReference type="Proteomes" id="UP000509750"/>
    </source>
</evidence>
<dbReference type="REBASE" id="408673">
    <property type="entry name" value="S.Hsp32ORF11630P"/>
</dbReference>